<evidence type="ECO:0000313" key="5">
    <source>
        <dbReference type="EMBL" id="KAK8059486.1"/>
    </source>
</evidence>
<sequence length="228" mass="24105">MATAAVFGCTGAVGAEILAALLAPTTSAFASIKTISRRTPAATSPKLEAIQEADTAKWGGLIGTFAPSPSVVFNAVGTTRATAGGIAEQWKIDHDLCVENAKAAKAAGVKTYVFISSAGTRSFPSSMAPYCKMKNGVEDAIKELQFEHAVIVKPGMIIAREKSKAWLAEKVVETMPQMARDRLGQDASVIGRAAVAAAQMVEQGKAPSKYWEVGMADILKMGREEWQK</sequence>
<feature type="domain" description="NAD(P)-binding" evidence="4">
    <location>
        <begin position="8"/>
        <end position="166"/>
    </location>
</feature>
<keyword evidence="3" id="KW-1000">Mitochondrion outer membrane</keyword>
<evidence type="ECO:0000256" key="1">
    <source>
        <dbReference type="ARBA" id="ARBA00004450"/>
    </source>
</evidence>
<dbReference type="PANTHER" id="PTHR14097:SF7">
    <property type="entry name" value="OXIDOREDUCTASE HTATIP2"/>
    <property type="match status" value="1"/>
</dbReference>
<dbReference type="PANTHER" id="PTHR14097">
    <property type="entry name" value="OXIDOREDUCTASE HTATIP2"/>
    <property type="match status" value="1"/>
</dbReference>
<comment type="similarity">
    <text evidence="2">Belongs to the FMP52 family.</text>
</comment>
<dbReference type="InterPro" id="IPR036291">
    <property type="entry name" value="NAD(P)-bd_dom_sf"/>
</dbReference>
<dbReference type="EMBL" id="JAQQWM010000006">
    <property type="protein sequence ID" value="KAK8059486.1"/>
    <property type="molecule type" value="Genomic_DNA"/>
</dbReference>
<dbReference type="Proteomes" id="UP001446871">
    <property type="component" value="Unassembled WGS sequence"/>
</dbReference>
<reference evidence="5 6" key="1">
    <citation type="submission" date="2023-01" db="EMBL/GenBank/DDBJ databases">
        <title>Analysis of 21 Apiospora genomes using comparative genomics revels a genus with tremendous synthesis potential of carbohydrate active enzymes and secondary metabolites.</title>
        <authorList>
            <person name="Sorensen T."/>
        </authorList>
    </citation>
    <scope>NUCLEOTIDE SEQUENCE [LARGE SCALE GENOMIC DNA]</scope>
    <source>
        <strain evidence="5 6">CBS 83171</strain>
    </source>
</reference>
<evidence type="ECO:0000313" key="6">
    <source>
        <dbReference type="Proteomes" id="UP001446871"/>
    </source>
</evidence>
<protein>
    <submittedName>
        <fullName evidence="5">Protein fmp52-2- mitochondrial</fullName>
    </submittedName>
</protein>
<accession>A0ABR1UKP8</accession>
<proteinExistence type="inferred from homology"/>
<name>A0ABR1UKP8_9PEZI</name>
<dbReference type="SUPFAM" id="SSF51735">
    <property type="entry name" value="NAD(P)-binding Rossmann-fold domains"/>
    <property type="match status" value="1"/>
</dbReference>
<evidence type="ECO:0000259" key="4">
    <source>
        <dbReference type="Pfam" id="PF13460"/>
    </source>
</evidence>
<comment type="subcellular location">
    <subcellularLocation>
        <location evidence="1">Mitochondrion outer membrane</location>
        <topology evidence="1">Peripheral membrane protein</topology>
    </subcellularLocation>
</comment>
<comment type="caution">
    <text evidence="5">The sequence shown here is derived from an EMBL/GenBank/DDBJ whole genome shotgun (WGS) entry which is preliminary data.</text>
</comment>
<keyword evidence="3" id="KW-0496">Mitochondrion</keyword>
<evidence type="ECO:0000256" key="3">
    <source>
        <dbReference type="ARBA" id="ARBA00022787"/>
    </source>
</evidence>
<dbReference type="Pfam" id="PF13460">
    <property type="entry name" value="NAD_binding_10"/>
    <property type="match status" value="1"/>
</dbReference>
<keyword evidence="6" id="KW-1185">Reference proteome</keyword>
<gene>
    <name evidence="5" type="ORF">PG996_009416</name>
</gene>
<evidence type="ECO:0000256" key="2">
    <source>
        <dbReference type="ARBA" id="ARBA00006617"/>
    </source>
</evidence>
<dbReference type="Gene3D" id="3.40.50.720">
    <property type="entry name" value="NAD(P)-binding Rossmann-like Domain"/>
    <property type="match status" value="1"/>
</dbReference>
<organism evidence="5 6">
    <name type="scientific">Apiospora saccharicola</name>
    <dbReference type="NCBI Taxonomy" id="335842"/>
    <lineage>
        <taxon>Eukaryota</taxon>
        <taxon>Fungi</taxon>
        <taxon>Dikarya</taxon>
        <taxon>Ascomycota</taxon>
        <taxon>Pezizomycotina</taxon>
        <taxon>Sordariomycetes</taxon>
        <taxon>Xylariomycetidae</taxon>
        <taxon>Amphisphaeriales</taxon>
        <taxon>Apiosporaceae</taxon>
        <taxon>Apiospora</taxon>
    </lineage>
</organism>
<keyword evidence="3" id="KW-0472">Membrane</keyword>
<dbReference type="InterPro" id="IPR016040">
    <property type="entry name" value="NAD(P)-bd_dom"/>
</dbReference>